<accession>A0ABR2I8H3</accession>
<reference evidence="2 3" key="1">
    <citation type="journal article" date="2024" name="IMA Fungus">
        <title>Apiospora arundinis, a panoply of carbohydrate-active enzymes and secondary metabolites.</title>
        <authorList>
            <person name="Sorensen T."/>
            <person name="Petersen C."/>
            <person name="Muurmann A.T."/>
            <person name="Christiansen J.V."/>
            <person name="Brundto M.L."/>
            <person name="Overgaard C.K."/>
            <person name="Boysen A.T."/>
            <person name="Wollenberg R.D."/>
            <person name="Larsen T.O."/>
            <person name="Sorensen J.L."/>
            <person name="Nielsen K.L."/>
            <person name="Sondergaard T.E."/>
        </authorList>
    </citation>
    <scope>NUCLEOTIDE SEQUENCE [LARGE SCALE GENOMIC DNA]</scope>
    <source>
        <strain evidence="2 3">AAU 773</strain>
    </source>
</reference>
<feature type="region of interest" description="Disordered" evidence="1">
    <location>
        <begin position="285"/>
        <end position="322"/>
    </location>
</feature>
<dbReference type="Proteomes" id="UP001390339">
    <property type="component" value="Unassembled WGS sequence"/>
</dbReference>
<dbReference type="EMBL" id="JAPCWZ010000006">
    <property type="protein sequence ID" value="KAK8859048.1"/>
    <property type="molecule type" value="Genomic_DNA"/>
</dbReference>
<comment type="caution">
    <text evidence="2">The sequence shown here is derived from an EMBL/GenBank/DDBJ whole genome shotgun (WGS) entry which is preliminary data.</text>
</comment>
<sequence length="322" mass="35621">MLSLKKVGTKLLVAMTSSRSRTSHAAAPVPNRATTISTRTQLGVTHGMKKNFSHILQCPGTEETKTLNLPSRATGTRTANRFSSLPISSKSTSPLRAIIMAPILRLKQAIDAIENDDHTVMDPAVADRVRTAWANHQEANLNRRRWRRITMSGPLYDGPVVPNTVYDFVAGLLNKAAELRENNDDYNDEDFWADVAEEVPWARDLPSKDLLSLTSVVVRHYLRADLGGVLTRLDDSEDEDEDEDDTDSSSDDDDELLEEIRNMLAAAKSWCKLLDLPEELARIDPELANQDSHDLAIGESRGGDNDDEQTAVSDGDDEVVSN</sequence>
<evidence type="ECO:0000313" key="2">
    <source>
        <dbReference type="EMBL" id="KAK8859048.1"/>
    </source>
</evidence>
<feature type="compositionally biased region" description="Acidic residues" evidence="1">
    <location>
        <begin position="305"/>
        <end position="322"/>
    </location>
</feature>
<gene>
    <name evidence="2" type="ORF">PGQ11_009782</name>
</gene>
<feature type="region of interest" description="Disordered" evidence="1">
    <location>
        <begin position="233"/>
        <end position="255"/>
    </location>
</feature>
<feature type="compositionally biased region" description="Basic and acidic residues" evidence="1">
    <location>
        <begin position="285"/>
        <end position="304"/>
    </location>
</feature>
<proteinExistence type="predicted"/>
<name>A0ABR2I8H3_9PEZI</name>
<organism evidence="2 3">
    <name type="scientific">Apiospora arundinis</name>
    <dbReference type="NCBI Taxonomy" id="335852"/>
    <lineage>
        <taxon>Eukaryota</taxon>
        <taxon>Fungi</taxon>
        <taxon>Dikarya</taxon>
        <taxon>Ascomycota</taxon>
        <taxon>Pezizomycotina</taxon>
        <taxon>Sordariomycetes</taxon>
        <taxon>Xylariomycetidae</taxon>
        <taxon>Amphisphaeriales</taxon>
        <taxon>Apiosporaceae</taxon>
        <taxon>Apiospora</taxon>
    </lineage>
</organism>
<evidence type="ECO:0000256" key="1">
    <source>
        <dbReference type="SAM" id="MobiDB-lite"/>
    </source>
</evidence>
<feature type="compositionally biased region" description="Acidic residues" evidence="1">
    <location>
        <begin position="235"/>
        <end position="255"/>
    </location>
</feature>
<protein>
    <submittedName>
        <fullName evidence="2">Uncharacterized protein</fullName>
    </submittedName>
</protein>
<evidence type="ECO:0000313" key="3">
    <source>
        <dbReference type="Proteomes" id="UP001390339"/>
    </source>
</evidence>
<keyword evidence="3" id="KW-1185">Reference proteome</keyword>